<dbReference type="GO" id="GO:0051539">
    <property type="term" value="F:4 iron, 4 sulfur cluster binding"/>
    <property type="evidence" value="ECO:0007669"/>
    <property type="project" value="UniProtKB-KW"/>
</dbReference>
<evidence type="ECO:0000256" key="7">
    <source>
        <dbReference type="SAM" id="Phobius"/>
    </source>
</evidence>
<keyword evidence="6" id="KW-0411">Iron-sulfur</keyword>
<evidence type="ECO:0000256" key="5">
    <source>
        <dbReference type="ARBA" id="ARBA00023004"/>
    </source>
</evidence>
<gene>
    <name evidence="9" type="ORF">D5R95_04150</name>
</gene>
<feature type="domain" description="4Fe-4S ferredoxin-type" evidence="8">
    <location>
        <begin position="151"/>
        <end position="180"/>
    </location>
</feature>
<keyword evidence="2" id="KW-0004">4Fe-4S</keyword>
<dbReference type="InterPro" id="IPR017896">
    <property type="entry name" value="4Fe4S_Fe-S-bd"/>
</dbReference>
<dbReference type="GO" id="GO:0016491">
    <property type="term" value="F:oxidoreductase activity"/>
    <property type="evidence" value="ECO:0007669"/>
    <property type="project" value="UniProtKB-ARBA"/>
</dbReference>
<dbReference type="PROSITE" id="PS00198">
    <property type="entry name" value="4FE4S_FER_1"/>
    <property type="match status" value="2"/>
</dbReference>
<dbReference type="InterPro" id="IPR051684">
    <property type="entry name" value="Electron_Trans/Redox"/>
</dbReference>
<evidence type="ECO:0000259" key="8">
    <source>
        <dbReference type="PROSITE" id="PS51379"/>
    </source>
</evidence>
<feature type="domain" description="4Fe-4S ferredoxin-type" evidence="8">
    <location>
        <begin position="182"/>
        <end position="202"/>
    </location>
</feature>
<dbReference type="Pfam" id="PF12801">
    <property type="entry name" value="Fer4_5"/>
    <property type="match status" value="2"/>
</dbReference>
<sequence length="202" mass="23084">MLKITPYLGILVLIVSIFGFIFPILGYLVPLVFLILLLIAPFRGRWFCGNLCPRGSFVDFWLDKITRNLSIPNILRSYWIRIPVFITLMGFMGYRLILTDGLIHQVGMIFVIMCAFTTAVAIIFGISIAPRTWCTFCPMGTVQRVIGSEQFQLKIDKDKCIECKKCKKICPMQIDVNSPNLRKDCIKCERCINKCPTVALEF</sequence>
<dbReference type="RefSeq" id="WP_259135737.1">
    <property type="nucleotide sequence ID" value="NZ_JANUCS010000024.1"/>
</dbReference>
<keyword evidence="5" id="KW-0408">Iron</keyword>
<keyword evidence="1" id="KW-0813">Transport</keyword>
<dbReference type="PANTHER" id="PTHR30176:SF3">
    <property type="entry name" value="FERREDOXIN-TYPE PROTEIN NAPH"/>
    <property type="match status" value="1"/>
</dbReference>
<name>A0A3R7XUU4_9EURY</name>
<evidence type="ECO:0000256" key="4">
    <source>
        <dbReference type="ARBA" id="ARBA00022982"/>
    </source>
</evidence>
<keyword evidence="3" id="KW-0479">Metal-binding</keyword>
<feature type="transmembrane region" description="Helical" evidence="7">
    <location>
        <begin position="109"/>
        <end position="129"/>
    </location>
</feature>
<protein>
    <submittedName>
        <fullName evidence="9">4Fe-4S binding protein</fullName>
    </submittedName>
</protein>
<dbReference type="PROSITE" id="PS51379">
    <property type="entry name" value="4FE4S_FER_2"/>
    <property type="match status" value="2"/>
</dbReference>
<evidence type="ECO:0000313" key="10">
    <source>
        <dbReference type="Proteomes" id="UP000284763"/>
    </source>
</evidence>
<evidence type="ECO:0000256" key="6">
    <source>
        <dbReference type="ARBA" id="ARBA00023014"/>
    </source>
</evidence>
<evidence type="ECO:0000313" key="9">
    <source>
        <dbReference type="EMBL" id="RQD86028.1"/>
    </source>
</evidence>
<comment type="caution">
    <text evidence="9">The sequence shown here is derived from an EMBL/GenBank/DDBJ whole genome shotgun (WGS) entry which is preliminary data.</text>
</comment>
<keyword evidence="7" id="KW-1133">Transmembrane helix</keyword>
<proteinExistence type="predicted"/>
<feature type="transmembrane region" description="Helical" evidence="7">
    <location>
        <begin position="78"/>
        <end position="97"/>
    </location>
</feature>
<dbReference type="PANTHER" id="PTHR30176">
    <property type="entry name" value="FERREDOXIN-TYPE PROTEIN NAPH"/>
    <property type="match status" value="1"/>
</dbReference>
<organism evidence="9 10">
    <name type="scientific">Methanosalsum natronophilum</name>
    <dbReference type="NCBI Taxonomy" id="768733"/>
    <lineage>
        <taxon>Archaea</taxon>
        <taxon>Methanobacteriati</taxon>
        <taxon>Methanobacteriota</taxon>
        <taxon>Stenosarchaea group</taxon>
        <taxon>Methanomicrobia</taxon>
        <taxon>Methanosarcinales</taxon>
        <taxon>Methanosarcinaceae</taxon>
        <taxon>Methanosalsum</taxon>
    </lineage>
</organism>
<evidence type="ECO:0000256" key="2">
    <source>
        <dbReference type="ARBA" id="ARBA00022485"/>
    </source>
</evidence>
<dbReference type="EMBL" id="QZAB01000272">
    <property type="protein sequence ID" value="RQD86028.1"/>
    <property type="molecule type" value="Genomic_DNA"/>
</dbReference>
<feature type="transmembrane region" description="Helical" evidence="7">
    <location>
        <begin position="7"/>
        <end position="40"/>
    </location>
</feature>
<accession>A0A3R7XUU4</accession>
<dbReference type="GO" id="GO:0005886">
    <property type="term" value="C:plasma membrane"/>
    <property type="evidence" value="ECO:0007669"/>
    <property type="project" value="TreeGrafter"/>
</dbReference>
<keyword evidence="7" id="KW-0472">Membrane</keyword>
<dbReference type="Proteomes" id="UP000284763">
    <property type="component" value="Unassembled WGS sequence"/>
</dbReference>
<dbReference type="Gene3D" id="3.30.70.20">
    <property type="match status" value="1"/>
</dbReference>
<evidence type="ECO:0000256" key="3">
    <source>
        <dbReference type="ARBA" id="ARBA00022723"/>
    </source>
</evidence>
<evidence type="ECO:0000256" key="1">
    <source>
        <dbReference type="ARBA" id="ARBA00022448"/>
    </source>
</evidence>
<dbReference type="AlphaFoldDB" id="A0A3R7XUU4"/>
<keyword evidence="7" id="KW-0812">Transmembrane</keyword>
<dbReference type="InterPro" id="IPR017900">
    <property type="entry name" value="4Fe4S_Fe_S_CS"/>
</dbReference>
<keyword evidence="4" id="KW-0249">Electron transport</keyword>
<reference evidence="9 10" key="1">
    <citation type="submission" date="2018-08" db="EMBL/GenBank/DDBJ databases">
        <title>The metabolism and importance of syntrophic acetate oxidation coupled to methane or sulfide production in haloalkaline environments.</title>
        <authorList>
            <person name="Timmers P.H.A."/>
            <person name="Vavourakis C.D."/>
            <person name="Sorokin D.Y."/>
            <person name="Sinninghe Damste J.S."/>
            <person name="Muyzer G."/>
            <person name="Stams A.J.M."/>
            <person name="Plugge C.M."/>
        </authorList>
    </citation>
    <scope>NUCLEOTIDE SEQUENCE [LARGE SCALE GENOMIC DNA]</scope>
    <source>
        <strain evidence="9">MSAO_Arc3</strain>
    </source>
</reference>
<dbReference type="GO" id="GO:0046872">
    <property type="term" value="F:metal ion binding"/>
    <property type="evidence" value="ECO:0007669"/>
    <property type="project" value="UniProtKB-KW"/>
</dbReference>
<dbReference type="SUPFAM" id="SSF54862">
    <property type="entry name" value="4Fe-4S ferredoxins"/>
    <property type="match status" value="1"/>
</dbReference>
<dbReference type="Pfam" id="PF13746">
    <property type="entry name" value="Fer4_18"/>
    <property type="match status" value="1"/>
</dbReference>